<dbReference type="STRING" id="1838285.SCAL_001068"/>
<evidence type="ECO:0000256" key="2">
    <source>
        <dbReference type="RuleBase" id="RU003750"/>
    </source>
</evidence>
<dbReference type="GO" id="GO:0016020">
    <property type="term" value="C:membrane"/>
    <property type="evidence" value="ECO:0007669"/>
    <property type="project" value="InterPro"/>
</dbReference>
<reference evidence="4" key="1">
    <citation type="submission" date="2016-05" db="EMBL/GenBank/DDBJ databases">
        <title>Microbial consortia oxidize butane by reversing methanogenesis.</title>
        <authorList>
            <person name="Laso-Perez R."/>
            <person name="Richter M."/>
            <person name="Wegener G."/>
            <person name="Musat F."/>
        </authorList>
    </citation>
    <scope>NUCLEOTIDE SEQUENCE [LARGE SCALE GENOMIC DNA]</scope>
    <source>
        <strain evidence="4">BOX2</strain>
    </source>
</reference>
<dbReference type="Proteomes" id="UP000186940">
    <property type="component" value="Unassembled WGS sequence"/>
</dbReference>
<feature type="transmembrane region" description="Helical" evidence="3">
    <location>
        <begin position="137"/>
        <end position="157"/>
    </location>
</feature>
<name>A0A1F2P931_9EURY</name>
<keyword evidence="1 2" id="KW-0808">Transferase</keyword>
<keyword evidence="5" id="KW-1185">Reference proteome</keyword>
<dbReference type="PATRIC" id="fig|1838285.3.peg.1087"/>
<proteinExistence type="inferred from homology"/>
<keyword evidence="3" id="KW-1133">Transmembrane helix</keyword>
<keyword evidence="3" id="KW-0812">Transmembrane</keyword>
<dbReference type="Pfam" id="PF01066">
    <property type="entry name" value="CDP-OH_P_transf"/>
    <property type="match status" value="1"/>
</dbReference>
<sequence length="177" mass="19223">MRVGLTPNQLSLLSLISGVVAAIFYAKTYPAGGAAFLLISSILDLLDGDVARRIGHSSDFGAAIDWIIDKYIDAFVIIGIALGGVDARIALFALFGSFINTFIKPVVYAEIGYRSRVSGKINDPIEAVGFFGRPETIITILLFSFIHLNIGLAIIAVMTHLSAIQRIAYLYKHYRVS</sequence>
<dbReference type="GO" id="GO:0016780">
    <property type="term" value="F:phosphotransferase activity, for other substituted phosphate groups"/>
    <property type="evidence" value="ECO:0007669"/>
    <property type="project" value="InterPro"/>
</dbReference>
<dbReference type="GO" id="GO:0008654">
    <property type="term" value="P:phospholipid biosynthetic process"/>
    <property type="evidence" value="ECO:0007669"/>
    <property type="project" value="InterPro"/>
</dbReference>
<comment type="similarity">
    <text evidence="2">Belongs to the CDP-alcohol phosphatidyltransferase class-I family.</text>
</comment>
<dbReference type="AlphaFoldDB" id="A0A1F2P931"/>
<dbReference type="InterPro" id="IPR048254">
    <property type="entry name" value="CDP_ALCOHOL_P_TRANSF_CS"/>
</dbReference>
<dbReference type="PROSITE" id="PS00379">
    <property type="entry name" value="CDP_ALCOHOL_P_TRANSF"/>
    <property type="match status" value="1"/>
</dbReference>
<organism evidence="4 5">
    <name type="scientific">Candidatus Syntropharchaeum caldarium</name>
    <dbReference type="NCBI Taxonomy" id="1838285"/>
    <lineage>
        <taxon>Archaea</taxon>
        <taxon>Methanobacteriati</taxon>
        <taxon>Methanobacteriota</taxon>
        <taxon>Stenosarchaea group</taxon>
        <taxon>Methanomicrobia</taxon>
        <taxon>Methanosarcinales</taxon>
        <taxon>ANME-2 cluster</taxon>
        <taxon>Candidatus Syntropharchaeum</taxon>
    </lineage>
</organism>
<evidence type="ECO:0000313" key="5">
    <source>
        <dbReference type="Proteomes" id="UP000186940"/>
    </source>
</evidence>
<gene>
    <name evidence="4" type="ORF">SCAL_001068</name>
</gene>
<feature type="transmembrane region" description="Helical" evidence="3">
    <location>
        <begin position="71"/>
        <end position="95"/>
    </location>
</feature>
<dbReference type="Gene3D" id="1.20.120.1760">
    <property type="match status" value="1"/>
</dbReference>
<accession>A0A1F2P931</accession>
<comment type="caution">
    <text evidence="4">The sequence shown here is derived from an EMBL/GenBank/DDBJ whole genome shotgun (WGS) entry which is preliminary data.</text>
</comment>
<dbReference type="EC" id="2.7.8.-" evidence="4"/>
<dbReference type="EMBL" id="LYOS01000003">
    <property type="protein sequence ID" value="OFV67693.1"/>
    <property type="molecule type" value="Genomic_DNA"/>
</dbReference>
<evidence type="ECO:0000256" key="1">
    <source>
        <dbReference type="ARBA" id="ARBA00022679"/>
    </source>
</evidence>
<evidence type="ECO:0000313" key="4">
    <source>
        <dbReference type="EMBL" id="OFV67693.1"/>
    </source>
</evidence>
<dbReference type="InterPro" id="IPR043130">
    <property type="entry name" value="CDP-OH_PTrfase_TM_dom"/>
</dbReference>
<protein>
    <submittedName>
        <fullName evidence="4">CDP-alcohol phosphatidyltransferase</fullName>
        <ecNumber evidence="4">2.7.8.-</ecNumber>
    </submittedName>
</protein>
<dbReference type="InterPro" id="IPR000462">
    <property type="entry name" value="CDP-OH_P_trans"/>
</dbReference>
<evidence type="ECO:0000256" key="3">
    <source>
        <dbReference type="SAM" id="Phobius"/>
    </source>
</evidence>
<keyword evidence="3" id="KW-0472">Membrane</keyword>